<proteinExistence type="predicted"/>
<evidence type="ECO:0000313" key="2">
    <source>
        <dbReference type="Proteomes" id="UP001177295"/>
    </source>
</evidence>
<dbReference type="EMBL" id="CP124550">
    <property type="protein sequence ID" value="WIO46414.1"/>
    <property type="molecule type" value="Genomic_DNA"/>
</dbReference>
<dbReference type="InterPro" id="IPR024524">
    <property type="entry name" value="DUF3800"/>
</dbReference>
<dbReference type="Pfam" id="PF12686">
    <property type="entry name" value="DUF3800"/>
    <property type="match status" value="1"/>
</dbReference>
<protein>
    <submittedName>
        <fullName evidence="1">DUF3800 domain-containing protein</fullName>
    </submittedName>
</protein>
<organism evidence="1 2">
    <name type="scientific">Candidatus Southlakia epibionticum</name>
    <dbReference type="NCBI Taxonomy" id="3043284"/>
    <lineage>
        <taxon>Bacteria</taxon>
        <taxon>Candidatus Saccharimonadota</taxon>
        <taxon>Candidatus Saccharimonadia</taxon>
        <taxon>Candidatus Saccharimonadales</taxon>
        <taxon>Candidatus Saccharimonadaceae</taxon>
        <taxon>Candidatus Southlakia</taxon>
    </lineage>
</organism>
<dbReference type="Proteomes" id="UP001177295">
    <property type="component" value="Chromosome"/>
</dbReference>
<sequence length="238" mass="27475">MSDKEYQEISIYLDDSGVFSLNSGHDYFIYAGYLFLDNHERIAARERFKTISREIKSSLGISMGSELKAAGLGIKYKRSLYNCVKSFNSLSATVRLPDVNESIMANKLSIHRYKDYALKRMIKSKLEKLIASGKIDADKPVSLRVYIDQQHTSTNGYYKLSDSIREELIHGIRNFDYGMFYPPILFADFKISIKFCDSSLDYLVQASDILANRLWYGRNFNHPKLYTNIPYHNDILLP</sequence>
<dbReference type="RefSeq" id="WP_376753941.1">
    <property type="nucleotide sequence ID" value="NZ_CP124550.1"/>
</dbReference>
<gene>
    <name evidence="1" type="ORF">SEML1_0817</name>
</gene>
<name>A0ABY8X0Q9_9BACT</name>
<reference evidence="1 2" key="1">
    <citation type="journal article" date="2023" name="Cell">
        <title>Genetic manipulation of Patescibacteria provides mechanistic insights into microbial dark matter and the epibiotic lifestyle.</title>
        <authorList>
            <person name="Wang Y."/>
            <person name="Gallagher L.A."/>
            <person name="Andrade P.A."/>
            <person name="Liu A."/>
            <person name="Humphreys I.R."/>
            <person name="Turkarslan S."/>
            <person name="Cutler K.J."/>
            <person name="Arrieta-Ortiz M.L."/>
            <person name="Li Y."/>
            <person name="Radey M.C."/>
            <person name="McLean J.S."/>
            <person name="Cong Q."/>
            <person name="Baker D."/>
            <person name="Baliga N.S."/>
            <person name="Peterson S.B."/>
            <person name="Mougous J.D."/>
        </authorList>
    </citation>
    <scope>NUCLEOTIDE SEQUENCE [LARGE SCALE GENOMIC DNA]</scope>
    <source>
        <strain evidence="1 2">ML1</strain>
    </source>
</reference>
<accession>A0ABY8X0Q9</accession>
<keyword evidence="2" id="KW-1185">Reference proteome</keyword>
<evidence type="ECO:0000313" key="1">
    <source>
        <dbReference type="EMBL" id="WIO46414.1"/>
    </source>
</evidence>